<name>A0A127JQ84_9BURK</name>
<reference evidence="2 3" key="1">
    <citation type="journal article" date="2014" name="Int. J. Syst. Evol. Microbiol.">
        <title>Ramlibacter solisilvae sp. nov., isolated from forest soil, and emended description of the genus Ramlibacter.</title>
        <authorList>
            <person name="Lee H.J."/>
            <person name="Lee S.H."/>
            <person name="Lee S.S."/>
            <person name="Lee J.S."/>
            <person name="Kim Y."/>
            <person name="Kim S.C."/>
            <person name="Jeon C.O."/>
        </authorList>
    </citation>
    <scope>NUCLEOTIDE SEQUENCE [LARGE SCALE GENOMIC DNA]</scope>
    <source>
        <strain evidence="2 3">5-10</strain>
    </source>
</reference>
<evidence type="ECO:0000313" key="2">
    <source>
        <dbReference type="EMBL" id="AMO22194.1"/>
    </source>
</evidence>
<dbReference type="Proteomes" id="UP000070433">
    <property type="component" value="Chromosome"/>
</dbReference>
<dbReference type="AlphaFoldDB" id="A0A127JQ84"/>
<accession>A0A127JQ84</accession>
<keyword evidence="3" id="KW-1185">Reference proteome</keyword>
<evidence type="ECO:0000256" key="1">
    <source>
        <dbReference type="SAM" id="MobiDB-lite"/>
    </source>
</evidence>
<evidence type="ECO:0000313" key="3">
    <source>
        <dbReference type="Proteomes" id="UP000070433"/>
    </source>
</evidence>
<proteinExistence type="predicted"/>
<sequence>MPSIAEHAHDHAFGDWMTQLAAVLQRHGPVQASFGHATFSALAIGGGTTPHAMLASDASVASLPAAMQPELPVQPPMLGSAAWLRPGTTARADADVQPEAALRRSGAGAANASGVKHSPQAAQEPIRVHADWSADGVRIWLGMDAGTQQALPAIRAQLQRWLAAQGFKLFAISCNGRLLERESDVAGLSDADGASMPANEPLPSFFPKEIP</sequence>
<organism evidence="2 3">
    <name type="scientific">Ramlibacter tataouinensis</name>
    <dbReference type="NCBI Taxonomy" id="94132"/>
    <lineage>
        <taxon>Bacteria</taxon>
        <taxon>Pseudomonadati</taxon>
        <taxon>Pseudomonadota</taxon>
        <taxon>Betaproteobacteria</taxon>
        <taxon>Burkholderiales</taxon>
        <taxon>Comamonadaceae</taxon>
        <taxon>Ramlibacter</taxon>
    </lineage>
</organism>
<dbReference type="EMBL" id="CP010951">
    <property type="protein sequence ID" value="AMO22194.1"/>
    <property type="molecule type" value="Genomic_DNA"/>
</dbReference>
<feature type="compositionally biased region" description="Low complexity" evidence="1">
    <location>
        <begin position="103"/>
        <end position="114"/>
    </location>
</feature>
<feature type="region of interest" description="Disordered" evidence="1">
    <location>
        <begin position="189"/>
        <end position="211"/>
    </location>
</feature>
<gene>
    <name evidence="2" type="ORF">UC35_03935</name>
</gene>
<feature type="region of interest" description="Disordered" evidence="1">
    <location>
        <begin position="100"/>
        <end position="124"/>
    </location>
</feature>
<protein>
    <submittedName>
        <fullName evidence="2">Uncharacterized protein</fullName>
    </submittedName>
</protein>